<name>A0ABS5D7R0_9FLAO</name>
<sequence length="458" mass="53154">HQIDKNLKEEERPEIIEKNNVIGSNPTSIAYQMREQSQESGRVKKPVLHLSFSFSEQDKITPQKEIEAVKSALEHFGVTENKHQYVLVKHNDHDNHNHNHYHAIINKVDNENVTLNTEWLHNKCQGIADRVEQEHNLARTQRQRIYDKEKDEYRFTTKEEKAKIVKSKQTKVFKDKAPKLNEYQTKIQTGIRESLNNKEIKTFDDLQKDLAKNNIQTKLRLDDKTQEVKGISFRYDKKLSIKGGDIGYTSTIIANKLEENRAIQIQSTTKAPKTKAQKYVNQFNHYFDKPELAKPNQVPGAKSAPGPITKVEPKVETKAIRPISDFDLILKATKEEYGVIGYAKDFKYISLQTKEGRIVRAENDKNYVFKKANKSFSNIEMDLLNKGKTFIIKEKTPYKIYKSKTNESILFSNLTQDECLKEGLYNTDIFISQDMKNDFDDSSISDIDIKKRKIIPKK</sequence>
<keyword evidence="3" id="KW-1185">Reference proteome</keyword>
<evidence type="ECO:0000313" key="2">
    <source>
        <dbReference type="EMBL" id="MBQ0910032.1"/>
    </source>
</evidence>
<proteinExistence type="predicted"/>
<protein>
    <recommendedName>
        <fullName evidence="1">MobA/VirD2-like nuclease domain-containing protein</fullName>
    </recommendedName>
</protein>
<accession>A0ABS5D7R0</accession>
<comment type="caution">
    <text evidence="2">The sequence shown here is derived from an EMBL/GenBank/DDBJ whole genome shotgun (WGS) entry which is preliminary data.</text>
</comment>
<organism evidence="2 3">
    <name type="scientific">Flavobacterium erciyesense</name>
    <dbReference type="NCBI Taxonomy" id="2825842"/>
    <lineage>
        <taxon>Bacteria</taxon>
        <taxon>Pseudomonadati</taxon>
        <taxon>Bacteroidota</taxon>
        <taxon>Flavobacteriia</taxon>
        <taxon>Flavobacteriales</taxon>
        <taxon>Flavobacteriaceae</taxon>
        <taxon>Flavobacterium</taxon>
    </lineage>
</organism>
<feature type="non-terminal residue" evidence="2">
    <location>
        <position position="1"/>
    </location>
</feature>
<evidence type="ECO:0000313" key="3">
    <source>
        <dbReference type="Proteomes" id="UP000679008"/>
    </source>
</evidence>
<dbReference type="InterPro" id="IPR005094">
    <property type="entry name" value="Endonuclease_MobA/VirD2"/>
</dbReference>
<dbReference type="EMBL" id="JAGPXB010000027">
    <property type="protein sequence ID" value="MBQ0910032.1"/>
    <property type="molecule type" value="Genomic_DNA"/>
</dbReference>
<reference evidence="2 3" key="1">
    <citation type="submission" date="2021-04" db="EMBL/GenBank/DDBJ databases">
        <title>Description of novel Flavobacterium sp. F-328.</title>
        <authorList>
            <person name="Saticioglu I.B."/>
        </authorList>
    </citation>
    <scope>NUCLEOTIDE SEQUENCE [LARGE SCALE GENOMIC DNA]</scope>
    <source>
        <strain evidence="2 3">F-328</strain>
    </source>
</reference>
<dbReference type="RefSeq" id="WP_210791903.1">
    <property type="nucleotide sequence ID" value="NZ_JAGPXB010000027.1"/>
</dbReference>
<feature type="domain" description="MobA/VirD2-like nuclease" evidence="1">
    <location>
        <begin position="9"/>
        <end position="137"/>
    </location>
</feature>
<dbReference type="Proteomes" id="UP000679008">
    <property type="component" value="Unassembled WGS sequence"/>
</dbReference>
<gene>
    <name evidence="2" type="ORF">KBJ98_15070</name>
</gene>
<dbReference type="Pfam" id="PF03432">
    <property type="entry name" value="Relaxase"/>
    <property type="match status" value="1"/>
</dbReference>
<evidence type="ECO:0000259" key="1">
    <source>
        <dbReference type="Pfam" id="PF03432"/>
    </source>
</evidence>